<evidence type="ECO:0000313" key="4">
    <source>
        <dbReference type="EMBL" id="GFJ90356.1"/>
    </source>
</evidence>
<dbReference type="InterPro" id="IPR018392">
    <property type="entry name" value="LysM"/>
</dbReference>
<evidence type="ECO:0000259" key="3">
    <source>
        <dbReference type="PROSITE" id="PS51782"/>
    </source>
</evidence>
<keyword evidence="2" id="KW-1133">Transmembrane helix</keyword>
<feature type="transmembrane region" description="Helical" evidence="2">
    <location>
        <begin position="57"/>
        <end position="81"/>
    </location>
</feature>
<keyword evidence="2" id="KW-0472">Membrane</keyword>
<protein>
    <recommendedName>
        <fullName evidence="3">LysM domain-containing protein</fullName>
    </recommendedName>
</protein>
<proteinExistence type="predicted"/>
<reference evidence="4 5" key="2">
    <citation type="submission" date="2020-03" db="EMBL/GenBank/DDBJ databases">
        <authorList>
            <person name="Ichikawa N."/>
            <person name="Kimura A."/>
            <person name="Kitahashi Y."/>
            <person name="Uohara A."/>
        </authorList>
    </citation>
    <scope>NUCLEOTIDE SEQUENCE [LARGE SCALE GENOMIC DNA]</scope>
    <source>
        <strain evidence="4 5">NBRC 108638</strain>
    </source>
</reference>
<dbReference type="Pfam" id="PF01476">
    <property type="entry name" value="LysM"/>
    <property type="match status" value="1"/>
</dbReference>
<feature type="region of interest" description="Disordered" evidence="1">
    <location>
        <begin position="203"/>
        <end position="279"/>
    </location>
</feature>
<evidence type="ECO:0000313" key="5">
    <source>
        <dbReference type="Proteomes" id="UP000482960"/>
    </source>
</evidence>
<reference evidence="4 5" key="1">
    <citation type="submission" date="2020-03" db="EMBL/GenBank/DDBJ databases">
        <title>Whole genome shotgun sequence of Phytohabitans rumicis NBRC 108638.</title>
        <authorList>
            <person name="Komaki H."/>
            <person name="Tamura T."/>
        </authorList>
    </citation>
    <scope>NUCLEOTIDE SEQUENCE [LARGE SCALE GENOMIC DNA]</scope>
    <source>
        <strain evidence="4 5">NBRC 108638</strain>
    </source>
</reference>
<dbReference type="RefSeq" id="WP_173077720.1">
    <property type="nucleotide sequence ID" value="NZ_BAABJB010000024.1"/>
</dbReference>
<feature type="domain" description="LysM" evidence="3">
    <location>
        <begin position="156"/>
        <end position="203"/>
    </location>
</feature>
<name>A0A6V8L8B4_9ACTN</name>
<feature type="transmembrane region" description="Helical" evidence="2">
    <location>
        <begin position="102"/>
        <end position="121"/>
    </location>
</feature>
<keyword evidence="5" id="KW-1185">Reference proteome</keyword>
<dbReference type="SUPFAM" id="SSF54106">
    <property type="entry name" value="LysM domain"/>
    <property type="match status" value="1"/>
</dbReference>
<dbReference type="PROSITE" id="PS51782">
    <property type="entry name" value="LYSM"/>
    <property type="match status" value="1"/>
</dbReference>
<dbReference type="SMART" id="SM00257">
    <property type="entry name" value="LysM"/>
    <property type="match status" value="1"/>
</dbReference>
<feature type="compositionally biased region" description="Pro residues" evidence="1">
    <location>
        <begin position="222"/>
        <end position="242"/>
    </location>
</feature>
<dbReference type="Gene3D" id="3.10.350.10">
    <property type="entry name" value="LysM domain"/>
    <property type="match status" value="1"/>
</dbReference>
<feature type="transmembrane region" description="Helical" evidence="2">
    <location>
        <begin position="283"/>
        <end position="307"/>
    </location>
</feature>
<keyword evidence="2" id="KW-0812">Transmembrane</keyword>
<gene>
    <name evidence="4" type="ORF">Prum_039980</name>
</gene>
<evidence type="ECO:0000256" key="2">
    <source>
        <dbReference type="SAM" id="Phobius"/>
    </source>
</evidence>
<dbReference type="CDD" id="cd00118">
    <property type="entry name" value="LysM"/>
    <property type="match status" value="1"/>
</dbReference>
<sequence length="318" mass="33059">MRLRQIIAGLGSLVILIGLLAGAPLALAVFAGNPLPDHVPALAEIGDALTKPDDGQLFLRTLAVVGWLGWATFALSVLVEIPARALRIPVPRLPGMRRQQRMAAALVGGVALIIGASPAMASATTLAPAPAVVAAPAYAPAPLVASSAVRDDPGVPVYRVERGDYLGHIADRYLGEFDRYPELAKLNKIRDADVIRPGQMLHLPDGASDSGVRSHATGLVSAPPPATERPASPPRTEAPPTPVVEEEPEVPYVPPPPTVQEESVSGGTGASATRPDQKQGLNLPLAVSAVLTAASLVGAQIGVLLGIRDKRRAARRPR</sequence>
<organism evidence="4 5">
    <name type="scientific">Phytohabitans rumicis</name>
    <dbReference type="NCBI Taxonomy" id="1076125"/>
    <lineage>
        <taxon>Bacteria</taxon>
        <taxon>Bacillati</taxon>
        <taxon>Actinomycetota</taxon>
        <taxon>Actinomycetes</taxon>
        <taxon>Micromonosporales</taxon>
        <taxon>Micromonosporaceae</taxon>
    </lineage>
</organism>
<dbReference type="AlphaFoldDB" id="A0A6V8L8B4"/>
<dbReference type="Proteomes" id="UP000482960">
    <property type="component" value="Unassembled WGS sequence"/>
</dbReference>
<evidence type="ECO:0000256" key="1">
    <source>
        <dbReference type="SAM" id="MobiDB-lite"/>
    </source>
</evidence>
<comment type="caution">
    <text evidence="4">The sequence shown here is derived from an EMBL/GenBank/DDBJ whole genome shotgun (WGS) entry which is preliminary data.</text>
</comment>
<accession>A0A6V8L8B4</accession>
<dbReference type="InterPro" id="IPR036779">
    <property type="entry name" value="LysM_dom_sf"/>
</dbReference>
<dbReference type="EMBL" id="BLPG01000001">
    <property type="protein sequence ID" value="GFJ90356.1"/>
    <property type="molecule type" value="Genomic_DNA"/>
</dbReference>